<evidence type="ECO:0000259" key="1">
    <source>
        <dbReference type="Pfam" id="PF01408"/>
    </source>
</evidence>
<feature type="domain" description="Gfo/Idh/MocA-like oxidoreductase N-terminal" evidence="1">
    <location>
        <begin position="4"/>
        <end position="121"/>
    </location>
</feature>
<dbReference type="InterPro" id="IPR052515">
    <property type="entry name" value="Gfo/Idh/MocA_Oxidoreductase"/>
</dbReference>
<dbReference type="InterPro" id="IPR000683">
    <property type="entry name" value="Gfo/Idh/MocA-like_OxRdtase_N"/>
</dbReference>
<dbReference type="Gene3D" id="3.30.360.10">
    <property type="entry name" value="Dihydrodipicolinate Reductase, domain 2"/>
    <property type="match status" value="1"/>
</dbReference>
<dbReference type="SUPFAM" id="SSF55347">
    <property type="entry name" value="Glyceraldehyde-3-phosphate dehydrogenase-like, C-terminal domain"/>
    <property type="match status" value="1"/>
</dbReference>
<dbReference type="SUPFAM" id="SSF51735">
    <property type="entry name" value="NAD(P)-binding Rossmann-fold domains"/>
    <property type="match status" value="1"/>
</dbReference>
<accession>A0A1J0GGN3</accession>
<dbReference type="PANTHER" id="PTHR43249:SF1">
    <property type="entry name" value="D-GLUCOSIDE 3-DEHYDROGENASE"/>
    <property type="match status" value="1"/>
</dbReference>
<dbReference type="STRING" id="1552.A7L45_10355"/>
<protein>
    <submittedName>
        <fullName evidence="3">Oxidoreductase</fullName>
    </submittedName>
</protein>
<dbReference type="InterPro" id="IPR036291">
    <property type="entry name" value="NAD(P)-bd_dom_sf"/>
</dbReference>
<dbReference type="Proteomes" id="UP000182569">
    <property type="component" value="Chromosome"/>
</dbReference>
<dbReference type="Pfam" id="PF22725">
    <property type="entry name" value="GFO_IDH_MocA_C3"/>
    <property type="match status" value="1"/>
</dbReference>
<dbReference type="PANTHER" id="PTHR43249">
    <property type="entry name" value="UDP-N-ACETYL-2-AMINO-2-DEOXY-D-GLUCURONATE OXIDASE"/>
    <property type="match status" value="1"/>
</dbReference>
<dbReference type="KEGG" id="ceu:A7L45_10355"/>
<feature type="domain" description="GFO/IDH/MocA-like oxidoreductase" evidence="2">
    <location>
        <begin position="131"/>
        <end position="255"/>
    </location>
</feature>
<dbReference type="RefSeq" id="WP_071612729.1">
    <property type="nucleotide sequence ID" value="NZ_CP015756.1"/>
</dbReference>
<dbReference type="Gene3D" id="3.40.50.720">
    <property type="entry name" value="NAD(P)-binding Rossmann-like Domain"/>
    <property type="match status" value="1"/>
</dbReference>
<proteinExistence type="predicted"/>
<dbReference type="OrthoDB" id="9815825at2"/>
<organism evidence="3 4">
    <name type="scientific">Clostridium estertheticum subsp. estertheticum</name>
    <dbReference type="NCBI Taxonomy" id="1552"/>
    <lineage>
        <taxon>Bacteria</taxon>
        <taxon>Bacillati</taxon>
        <taxon>Bacillota</taxon>
        <taxon>Clostridia</taxon>
        <taxon>Eubacteriales</taxon>
        <taxon>Clostridiaceae</taxon>
        <taxon>Clostridium</taxon>
    </lineage>
</organism>
<gene>
    <name evidence="3" type="ORF">A7L45_10355</name>
</gene>
<name>A0A1J0GGN3_9CLOT</name>
<evidence type="ECO:0000259" key="2">
    <source>
        <dbReference type="Pfam" id="PF22725"/>
    </source>
</evidence>
<reference evidence="4" key="1">
    <citation type="journal article" date="2016" name="Front. Microbiol.">
        <title>Complete Genome Sequence of Clostridium estertheticum DSM 8809, a Microbe Identified in Spoiled Vacuum Packed Beef.</title>
        <authorList>
            <person name="Yu Z."/>
            <person name="Gunn L."/>
            <person name="Brennan E."/>
            <person name="Reid R."/>
            <person name="Wall P.G."/>
            <person name="Gaora O.P."/>
            <person name="Hurley D."/>
            <person name="Bolton D."/>
            <person name="Fanning S."/>
        </authorList>
    </citation>
    <scope>NUCLEOTIDE SEQUENCE [LARGE SCALE GENOMIC DNA]</scope>
    <source>
        <strain evidence="4">DSM 8809</strain>
    </source>
</reference>
<sequence>MKILKVAIIGCGNIFPMHAQSIKDVENAEIVAVCDIKEDRAKEKADQYNCNYYIDYKDMLSKKDIDVVHICLPHFLHAQVAIYASKLGKHILTEKPMSIKLSDAEAMVKTAKENNVTLGVIFQNRYNPGSRLIKETLESGELGEILGGKLEVTWKRTDEYYGNSDWKGTWDMEGGGVIIDQAIHTMDLMRWFVGSDIDYIDANISNRAHKIIQVEDSAEGVIKYKNGVVTAFHAINYYTYDAPVKLEIHCEKGMVNMVGDRSDIKFIDGRELIADNNPNDTFDYGNGAKGYWGTSHTKQIKNYYASISAGLQPDITGDDAIKTQKMICAIYESGRKRVRISCNK</sequence>
<dbReference type="InterPro" id="IPR055170">
    <property type="entry name" value="GFO_IDH_MocA-like_dom"/>
</dbReference>
<keyword evidence="4" id="KW-1185">Reference proteome</keyword>
<dbReference type="AlphaFoldDB" id="A0A1J0GGN3"/>
<dbReference type="GO" id="GO:0000166">
    <property type="term" value="F:nucleotide binding"/>
    <property type="evidence" value="ECO:0007669"/>
    <property type="project" value="InterPro"/>
</dbReference>
<dbReference type="Pfam" id="PF01408">
    <property type="entry name" value="GFO_IDH_MocA"/>
    <property type="match status" value="1"/>
</dbReference>
<dbReference type="EMBL" id="CP015756">
    <property type="protein sequence ID" value="APC40439.1"/>
    <property type="molecule type" value="Genomic_DNA"/>
</dbReference>
<evidence type="ECO:0000313" key="4">
    <source>
        <dbReference type="Proteomes" id="UP000182569"/>
    </source>
</evidence>
<evidence type="ECO:0000313" key="3">
    <source>
        <dbReference type="EMBL" id="APC40439.1"/>
    </source>
</evidence>